<dbReference type="RefSeq" id="WP_207680433.1">
    <property type="nucleotide sequence ID" value="NZ_CP061800.1"/>
</dbReference>
<dbReference type="KEGG" id="dmm:dnm_096310"/>
<keyword evidence="2" id="KW-1185">Reference proteome</keyword>
<protein>
    <submittedName>
        <fullName evidence="1">Uncharacterized protein</fullName>
    </submittedName>
</protein>
<dbReference type="AlphaFoldDB" id="A0A975BXD0"/>
<name>A0A975BXD0_9BACT</name>
<reference evidence="1" key="1">
    <citation type="journal article" date="2021" name="Microb. Physiol.">
        <title>Proteogenomic Insights into the Physiology of Marine, Sulfate-Reducing, Filamentous Desulfonema limicola and Desulfonema magnum.</title>
        <authorList>
            <person name="Schnaars V."/>
            <person name="Wohlbrand L."/>
            <person name="Scheve S."/>
            <person name="Hinrichs C."/>
            <person name="Reinhardt R."/>
            <person name="Rabus R."/>
        </authorList>
    </citation>
    <scope>NUCLEOTIDE SEQUENCE</scope>
    <source>
        <strain evidence="1">4be13</strain>
    </source>
</reference>
<accession>A0A975BXD0</accession>
<sequence>MYVFVNELSFQGQASDRNHAHDLMNELISVIKLLKSVQNEDPLCTSERLWEKEIASQYNVFQWLNKASKDQMRWFRFVVRKGPYIETLLDEYLDYHECRLHSEDVSSSSLAGAFFFDGILTSLQNSALYDSERIYLECQGEGDAEESEIINVFNSKQLPHVIDELTKRIFQNISSWKDLWTQKAILYQELSFCECVREQLDRLDFSPTNVKIIQEHLSKMNEYSGKLTKNESLLPDYQQMGLEATRETKITLKHYGYQREFVCPDGKKRLFEWHSKQKGQNLRIHFCPPNDNNKGFLIGYIGPHLDTYKYH</sequence>
<dbReference type="EMBL" id="CP061800">
    <property type="protein sequence ID" value="QTA93529.1"/>
    <property type="molecule type" value="Genomic_DNA"/>
</dbReference>
<evidence type="ECO:0000313" key="1">
    <source>
        <dbReference type="EMBL" id="QTA93529.1"/>
    </source>
</evidence>
<evidence type="ECO:0000313" key="2">
    <source>
        <dbReference type="Proteomes" id="UP000663722"/>
    </source>
</evidence>
<dbReference type="Proteomes" id="UP000663722">
    <property type="component" value="Chromosome"/>
</dbReference>
<gene>
    <name evidence="1" type="ORF">dnm_096310</name>
</gene>
<proteinExistence type="predicted"/>
<organism evidence="1 2">
    <name type="scientific">Desulfonema magnum</name>
    <dbReference type="NCBI Taxonomy" id="45655"/>
    <lineage>
        <taxon>Bacteria</taxon>
        <taxon>Pseudomonadati</taxon>
        <taxon>Thermodesulfobacteriota</taxon>
        <taxon>Desulfobacteria</taxon>
        <taxon>Desulfobacterales</taxon>
        <taxon>Desulfococcaceae</taxon>
        <taxon>Desulfonema</taxon>
    </lineage>
</organism>